<evidence type="ECO:0000313" key="2">
    <source>
        <dbReference type="Proteomes" id="UP000238392"/>
    </source>
</evidence>
<organism evidence="1 2">
    <name type="scientific">Donghicola tyrosinivorans</name>
    <dbReference type="NCBI Taxonomy" id="1652492"/>
    <lineage>
        <taxon>Bacteria</taxon>
        <taxon>Pseudomonadati</taxon>
        <taxon>Pseudomonadota</taxon>
        <taxon>Alphaproteobacteria</taxon>
        <taxon>Rhodobacterales</taxon>
        <taxon>Roseobacteraceae</taxon>
        <taxon>Donghicola</taxon>
    </lineage>
</organism>
<protein>
    <submittedName>
        <fullName evidence="1">Uncharacterized protein</fullName>
    </submittedName>
</protein>
<dbReference type="EMBL" id="PVTQ01000011">
    <property type="protein sequence ID" value="PRY86777.1"/>
    <property type="molecule type" value="Genomic_DNA"/>
</dbReference>
<keyword evidence="2" id="KW-1185">Reference proteome</keyword>
<sequence>MATTLKQTETIPSYPSAPSGLSEKAAAIDPGAIWSRIEAYTAYRYSPRSVVWICEGPGEWTPPLADTVLGTCEMWTGEGWTPYPLKQGPLGGVLLYGEGPYRITGTTGSQQAPKAVLEAYRRYSEYMAEETGAAPATGGSTGGNIKIGDAMELSFERPGNWIARALQNSGAADLLRPYRRA</sequence>
<proteinExistence type="predicted"/>
<evidence type="ECO:0000313" key="1">
    <source>
        <dbReference type="EMBL" id="PRY86777.1"/>
    </source>
</evidence>
<dbReference type="Proteomes" id="UP000238392">
    <property type="component" value="Unassembled WGS sequence"/>
</dbReference>
<name>A0A2T0WJA8_9RHOB</name>
<gene>
    <name evidence="1" type="ORF">CLV74_1116</name>
</gene>
<comment type="caution">
    <text evidence="1">The sequence shown here is derived from an EMBL/GenBank/DDBJ whole genome shotgun (WGS) entry which is preliminary data.</text>
</comment>
<dbReference type="OrthoDB" id="7605215at2"/>
<accession>A0A2T0WJA8</accession>
<dbReference type="AlphaFoldDB" id="A0A2T0WJA8"/>
<reference evidence="1 2" key="1">
    <citation type="submission" date="2018-03" db="EMBL/GenBank/DDBJ databases">
        <title>Genomic Encyclopedia of Archaeal and Bacterial Type Strains, Phase II (KMG-II): from individual species to whole genera.</title>
        <authorList>
            <person name="Goeker M."/>
        </authorList>
    </citation>
    <scope>NUCLEOTIDE SEQUENCE [LARGE SCALE GENOMIC DNA]</scope>
    <source>
        <strain evidence="1 2">DSM 100212</strain>
    </source>
</reference>
<dbReference type="RefSeq" id="WP_106266220.1">
    <property type="nucleotide sequence ID" value="NZ_PVTQ01000011.1"/>
</dbReference>